<reference evidence="4" key="1">
    <citation type="journal article" date="2018" name="PLoS Negl. Trop. Dis.">
        <title>Sialome diversity of ticks revealed by RNAseq of single tick salivary glands.</title>
        <authorList>
            <person name="Perner J."/>
            <person name="Kropackova S."/>
            <person name="Kopacek P."/>
            <person name="Ribeiro J.M."/>
        </authorList>
    </citation>
    <scope>NUCLEOTIDE SEQUENCE</scope>
    <source>
        <strain evidence="4">Siblings of single egg batch collected in Ceske Budejovice</strain>
        <tissue evidence="4">Salivary glands</tissue>
    </source>
</reference>
<dbReference type="PROSITE" id="PS50158">
    <property type="entry name" value="ZF_CCHC"/>
    <property type="match status" value="1"/>
</dbReference>
<dbReference type="CDD" id="cd01647">
    <property type="entry name" value="RT_LTR"/>
    <property type="match status" value="1"/>
</dbReference>
<dbReference type="FunFam" id="3.30.70.270:FF:000063">
    <property type="entry name" value="Zinc knuckle domaincontaining protein"/>
    <property type="match status" value="1"/>
</dbReference>
<feature type="domain" description="Reverse transcriptase" evidence="3">
    <location>
        <begin position="367"/>
        <end position="544"/>
    </location>
</feature>
<dbReference type="SUPFAM" id="SSF56672">
    <property type="entry name" value="DNA/RNA polymerases"/>
    <property type="match status" value="1"/>
</dbReference>
<dbReference type="GO" id="GO:0003676">
    <property type="term" value="F:nucleic acid binding"/>
    <property type="evidence" value="ECO:0007669"/>
    <property type="project" value="InterPro"/>
</dbReference>
<evidence type="ECO:0000256" key="1">
    <source>
        <dbReference type="PROSITE-ProRule" id="PRU00047"/>
    </source>
</evidence>
<dbReference type="InterPro" id="IPR001878">
    <property type="entry name" value="Znf_CCHC"/>
</dbReference>
<dbReference type="AlphaFoldDB" id="A0A147BMW3"/>
<accession>A0A147BMW3</accession>
<dbReference type="FunFam" id="3.10.10.10:FF:000003">
    <property type="entry name" value="Retrovirus-related Pol polyprotein from transposon 297-like Protein"/>
    <property type="match status" value="1"/>
</dbReference>
<feature type="non-terminal residue" evidence="4">
    <location>
        <position position="1"/>
    </location>
</feature>
<dbReference type="PROSITE" id="PS50878">
    <property type="entry name" value="RT_POL"/>
    <property type="match status" value="1"/>
</dbReference>
<feature type="domain" description="CCHC-type" evidence="2">
    <location>
        <begin position="150"/>
        <end position="165"/>
    </location>
</feature>
<sequence>EKFHNYCSPKKNETYERYVFRMREQAEGELFEQFYRDLLLKAKTCEFGSLADSMIRDQIVYGISNKKLRQRLLREQDLSLTRAVDMCKANEIAEKQNKVWDKPEESVLSIHQTTKRRSTVPVEAPPRRDRCRKCNFIHRGTGCPATGKECRRCHRQGHFASCCPKQRVNAITNENDDQATDAGSDFEILEVGARTSASNQAEWLVPAKVADKDIMLKIDTGAQANLLPLSWWKRAGRSADLRKSTAILRSYSGGIIAHAGKASLTVDCNNTKELIEFFIVKKSRAPILGLQASELLGLVNRVSAVSCDNLSAVTSEFPEVFQGLGCVKQAYHMVLKEGARPTVQAARRVPQALRQPLERELQRLTAANVIRKVDEPTDWVSPLVIALKKDGKLRVCLDPRNINEWVKREHYQLPKREDIEAELSDARWFSTLDANSGFHQIPLDDETTRICTFATPFGRYQYLRLPFGIASAPEVFQKTMSQMLEGLPGVRVYIDDILVWGRTQAEHNDRLRAVLQRASQEGLTFNMSKCKLARKEIEFLGDVINENGISPSPALVKSIHNFPQPESKKEVQRLLGFINYFGKFLPNLSSRTTLMRGVIKDSSVFEWSDAHRIEWERLKNFISTTPVLALFDPEKPTKVSSDASKYGIGAALLQRHVEG</sequence>
<dbReference type="GO" id="GO:0071897">
    <property type="term" value="P:DNA biosynthetic process"/>
    <property type="evidence" value="ECO:0007669"/>
    <property type="project" value="UniProtKB-ARBA"/>
</dbReference>
<name>A0A147BMW3_IXORI</name>
<protein>
    <submittedName>
        <fullName evidence="4">Putative tick transposon</fullName>
    </submittedName>
</protein>
<evidence type="ECO:0000313" key="4">
    <source>
        <dbReference type="EMBL" id="JAR92127.1"/>
    </source>
</evidence>
<evidence type="ECO:0000259" key="3">
    <source>
        <dbReference type="PROSITE" id="PS50878"/>
    </source>
</evidence>
<dbReference type="InterPro" id="IPR021109">
    <property type="entry name" value="Peptidase_aspartic_dom_sf"/>
</dbReference>
<dbReference type="Gene3D" id="2.40.70.10">
    <property type="entry name" value="Acid Proteases"/>
    <property type="match status" value="1"/>
</dbReference>
<dbReference type="InterPro" id="IPR043502">
    <property type="entry name" value="DNA/RNA_pol_sf"/>
</dbReference>
<dbReference type="InterPro" id="IPR043128">
    <property type="entry name" value="Rev_trsase/Diguanyl_cyclase"/>
</dbReference>
<keyword evidence="1" id="KW-0862">Zinc</keyword>
<dbReference type="InterPro" id="IPR041577">
    <property type="entry name" value="RT_RNaseH_2"/>
</dbReference>
<keyword evidence="1" id="KW-0479">Metal-binding</keyword>
<dbReference type="Pfam" id="PF17919">
    <property type="entry name" value="RT_RNaseH_2"/>
    <property type="match status" value="1"/>
</dbReference>
<dbReference type="InterPro" id="IPR000477">
    <property type="entry name" value="RT_dom"/>
</dbReference>
<keyword evidence="1" id="KW-0863">Zinc-finger</keyword>
<dbReference type="SUPFAM" id="SSF50630">
    <property type="entry name" value="Acid proteases"/>
    <property type="match status" value="1"/>
</dbReference>
<dbReference type="Pfam" id="PF00078">
    <property type="entry name" value="RVT_1"/>
    <property type="match status" value="1"/>
</dbReference>
<dbReference type="EMBL" id="GEGO01003277">
    <property type="protein sequence ID" value="JAR92127.1"/>
    <property type="molecule type" value="Transcribed_RNA"/>
</dbReference>
<dbReference type="Gene3D" id="3.10.10.10">
    <property type="entry name" value="HIV Type 1 Reverse Transcriptase, subunit A, domain 1"/>
    <property type="match status" value="1"/>
</dbReference>
<dbReference type="InterPro" id="IPR050951">
    <property type="entry name" value="Retrovirus_Pol_polyprotein"/>
</dbReference>
<dbReference type="PANTHER" id="PTHR37984">
    <property type="entry name" value="PROTEIN CBG26694"/>
    <property type="match status" value="1"/>
</dbReference>
<proteinExistence type="predicted"/>
<dbReference type="PANTHER" id="PTHR37984:SF9">
    <property type="entry name" value="INTEGRASE CATALYTIC DOMAIN-CONTAINING PROTEIN"/>
    <property type="match status" value="1"/>
</dbReference>
<dbReference type="Gene3D" id="3.30.70.270">
    <property type="match status" value="2"/>
</dbReference>
<organism evidence="4">
    <name type="scientific">Ixodes ricinus</name>
    <name type="common">Common tick</name>
    <name type="synonym">Acarus ricinus</name>
    <dbReference type="NCBI Taxonomy" id="34613"/>
    <lineage>
        <taxon>Eukaryota</taxon>
        <taxon>Metazoa</taxon>
        <taxon>Ecdysozoa</taxon>
        <taxon>Arthropoda</taxon>
        <taxon>Chelicerata</taxon>
        <taxon>Arachnida</taxon>
        <taxon>Acari</taxon>
        <taxon>Parasitiformes</taxon>
        <taxon>Ixodida</taxon>
        <taxon>Ixodoidea</taxon>
        <taxon>Ixodidae</taxon>
        <taxon>Ixodinae</taxon>
        <taxon>Ixodes</taxon>
    </lineage>
</organism>
<dbReference type="GO" id="GO:0008270">
    <property type="term" value="F:zinc ion binding"/>
    <property type="evidence" value="ECO:0007669"/>
    <property type="project" value="UniProtKB-KW"/>
</dbReference>
<evidence type="ECO:0000259" key="2">
    <source>
        <dbReference type="PROSITE" id="PS50158"/>
    </source>
</evidence>
<dbReference type="CDD" id="cd05481">
    <property type="entry name" value="retropepsin_like_LTR_1"/>
    <property type="match status" value="1"/>
</dbReference>